<reference evidence="2 3" key="1">
    <citation type="submission" date="2024-01" db="EMBL/GenBank/DDBJ databases">
        <authorList>
            <person name="Allen C."/>
            <person name="Tagirdzhanova G."/>
        </authorList>
    </citation>
    <scope>NUCLEOTIDE SEQUENCE [LARGE SCALE GENOMIC DNA]</scope>
    <source>
        <strain evidence="2 3">CBS 573.63</strain>
    </source>
</reference>
<dbReference type="Gene3D" id="3.40.630.30">
    <property type="match status" value="1"/>
</dbReference>
<name>A0ABP0DS81_9PEZI</name>
<accession>A0ABP0DS81</accession>
<evidence type="ECO:0008006" key="4">
    <source>
        <dbReference type="Google" id="ProtNLM"/>
    </source>
</evidence>
<comment type="caution">
    <text evidence="2">The sequence shown here is derived from an EMBL/GenBank/DDBJ whole genome shotgun (WGS) entry which is preliminary data.</text>
</comment>
<gene>
    <name evidence="2" type="ORF">SEPCBS57363_003719</name>
</gene>
<protein>
    <recommendedName>
        <fullName evidence="4">N-acetyltransferase domain-containing protein</fullName>
    </recommendedName>
</protein>
<feature type="region of interest" description="Disordered" evidence="1">
    <location>
        <begin position="59"/>
        <end position="96"/>
    </location>
</feature>
<feature type="compositionally biased region" description="Polar residues" evidence="1">
    <location>
        <begin position="59"/>
        <end position="75"/>
    </location>
</feature>
<dbReference type="Proteomes" id="UP001642501">
    <property type="component" value="Unassembled WGS sequence"/>
</dbReference>
<feature type="region of interest" description="Disordered" evidence="1">
    <location>
        <begin position="229"/>
        <end position="256"/>
    </location>
</feature>
<dbReference type="SUPFAM" id="SSF55729">
    <property type="entry name" value="Acyl-CoA N-acyltransferases (Nat)"/>
    <property type="match status" value="1"/>
</dbReference>
<evidence type="ECO:0000313" key="3">
    <source>
        <dbReference type="Proteomes" id="UP001642501"/>
    </source>
</evidence>
<keyword evidence="3" id="KW-1185">Reference proteome</keyword>
<dbReference type="EMBL" id="CAWUOM010000062">
    <property type="protein sequence ID" value="CAK7269671.1"/>
    <property type="molecule type" value="Genomic_DNA"/>
</dbReference>
<evidence type="ECO:0000256" key="1">
    <source>
        <dbReference type="SAM" id="MobiDB-lite"/>
    </source>
</evidence>
<organism evidence="2 3">
    <name type="scientific">Sporothrix epigloea</name>
    <dbReference type="NCBI Taxonomy" id="1892477"/>
    <lineage>
        <taxon>Eukaryota</taxon>
        <taxon>Fungi</taxon>
        <taxon>Dikarya</taxon>
        <taxon>Ascomycota</taxon>
        <taxon>Pezizomycotina</taxon>
        <taxon>Sordariomycetes</taxon>
        <taxon>Sordariomycetidae</taxon>
        <taxon>Ophiostomatales</taxon>
        <taxon>Ophiostomataceae</taxon>
        <taxon>Sporothrix</taxon>
    </lineage>
</organism>
<proteinExistence type="predicted"/>
<dbReference type="InterPro" id="IPR016181">
    <property type="entry name" value="Acyl_CoA_acyltransferase"/>
</dbReference>
<feature type="compositionally biased region" description="Polar residues" evidence="1">
    <location>
        <begin position="229"/>
        <end position="245"/>
    </location>
</feature>
<evidence type="ECO:0000313" key="2">
    <source>
        <dbReference type="EMBL" id="CAK7269671.1"/>
    </source>
</evidence>
<sequence>MGTRTPDTHRPVNDCSESVAAPRSYSNVIPSGQQAAKASPARLTRDSLAAFQAELQSQNKRTVLSGPETVQSTETKVSKTLDDESGEVQPDESLSVLDGDYTGTAVTSAPWTKRTMRVFPTPADFIKFMRTWTDEISHTPELNSADSEKWLEFDVEPDIVTHELLRPPQAPNILVDPSASLNQLDSRRSTQTAESACLEYGLLVQADGSRQGEPVHNVQTATQSAVLQTPQQPSCSTVQSTNAKNTGPIDADSVENNQTSSPIAPAIDAEPNSAAGIPPLPPIVIHITLASDDHIDQIRDIFNEELLKGTRVPERQQAATLNIRRLCLTCLQFKLPFLVAFCHGPNGKQVLGFGFLQPRLLFGITEPQDLCCAECSVFVRLKYRNRGIGQEILQSILSAVAVRIAPQSNTVHEDRIANDEQLDKSVDTAPTVWPSYKFVRDFEMGKPDFPPPLIHYIVVEIECGNVDGLAEKKYIDVLTRKFGFDYGGQLDSVCWTEKGPKAVKKMMLYRICEQFGTHETTLDNATPIPACGPAQPSPARPVTLQPVASAETTVTNCIKSPSKENAQFLRGRLLQDLILAPTTTGNRQGDRAAGIRPAVNPDFW</sequence>